<reference evidence="1" key="1">
    <citation type="submission" date="2022-07" db="EMBL/GenBank/DDBJ databases">
        <title>Genome Sequence of Phlebia brevispora.</title>
        <authorList>
            <person name="Buettner E."/>
        </authorList>
    </citation>
    <scope>NUCLEOTIDE SEQUENCE</scope>
    <source>
        <strain evidence="1">MPL23</strain>
    </source>
</reference>
<sequence>MNGRHDGKRSNLNFNSLTASTSVSNTYNFALPYDNPTLSTWTDDPLLSRFNVNFDASVEEWDPDELFTKHTVAEVKLIQQRLRDDADAKQEELRLMVGERYRDLLQASTSIISISESSKRVVTTLSDMQCTAASGESVHSPKAALSGQGDSQLQTLQSLAAHMKLLLDAPEHLWRLLERKLYLYAAWLFLLSRVVHHSLLRDHDEDDAPWVANGINIDEQFPLVQRQWDAVSQFRSQITQKATSSLRESASTPVEVCATLLTLHLLDVTSFARNVSNLSISKNPNLIFSPERGGDRVPNDNASRLSKPTSDSGPLRSRKVVIRDVRQKLKAVLEVVSRTLGTARTIFIEIPGKPSSLMRDVLDHIQADDTPTATDLPVELRITTQSLLSTLPSANHFLLLPPNVRSYRPYVDGNSLSIPAASGQFQQRLGEWFLKALEQVQQALETWFADLQSIREVWQVRKWVGAWIQRADGFHEQERIRIVTVLDSICKQRAIAVWKAGLDSTVTTFRTRLESSLSQLRSSELDTHPVQYLFRASPLPPIQAPNLSSAKLAFQKFKDKLQSQISCRTPLLDDVLSAIEDGVKALHEDIAVTHEDKTAASPLVSELTLQYRQDTGQLCNSVSKALEASLCQSSGDVVLSLQCLTFIGRVAIELSTSSTILASLDCEPNTLDEFRTKLKEVSKKATMQRQKHDIAVALETYHESILKLSSSHKSAPSSALIEALLSLADSLQQVGSLLDVVRQTEWAPELLNNFAGGLVLALDKQHPVKKNLAQYLYDLAFLLRISSSWGSTTEATSNMLRAKLAELSGTPERSSTTSSNITDMAEHLSRMQHLLGVLLPSSSSHVSQEKSSSLLQFGSPSSENQYQPTLQLVKPSARFGRTVSGNRGMLSAGVAHARDNSSNLSYLSSVYFGIHMAGGHIGLPILVLLFFCSRRIYRPATVINFCIVWIIYSVSYSLIIYGGHHRTLNPPFKLCLVQASMIHGASPMAAVAGLEVVFQAWSTFTLPWQSRLYPSFVFKIPKWLLIILIVSPPYIVFLTFSIATALIGLQEPEKVFTSDSLHCTLHSKSNSFQRFAVPLFCALLVTTIVLMEVLMIVQYLRGWHVSELRESHALATNFLTSLPMKVTVFTCYSVATLGVCILYLTNDGPLVAPYMVQAALPLVATLIFGSQSDIFHVCSLQRVLWNRSGGAEIEYTPGGGWSSTMSTQLSPQLSGHVSLSSA</sequence>
<evidence type="ECO:0000313" key="1">
    <source>
        <dbReference type="EMBL" id="KAJ3555319.1"/>
    </source>
</evidence>
<dbReference type="Proteomes" id="UP001148662">
    <property type="component" value="Unassembled WGS sequence"/>
</dbReference>
<gene>
    <name evidence="1" type="ORF">NM688_g2642</name>
</gene>
<accession>A0ACC1T823</accession>
<organism evidence="1 2">
    <name type="scientific">Phlebia brevispora</name>
    <dbReference type="NCBI Taxonomy" id="194682"/>
    <lineage>
        <taxon>Eukaryota</taxon>
        <taxon>Fungi</taxon>
        <taxon>Dikarya</taxon>
        <taxon>Basidiomycota</taxon>
        <taxon>Agaricomycotina</taxon>
        <taxon>Agaricomycetes</taxon>
        <taxon>Polyporales</taxon>
        <taxon>Meruliaceae</taxon>
        <taxon>Phlebia</taxon>
    </lineage>
</organism>
<dbReference type="EMBL" id="JANHOG010000342">
    <property type="protein sequence ID" value="KAJ3555319.1"/>
    <property type="molecule type" value="Genomic_DNA"/>
</dbReference>
<proteinExistence type="predicted"/>
<name>A0ACC1T823_9APHY</name>
<keyword evidence="2" id="KW-1185">Reference proteome</keyword>
<evidence type="ECO:0000313" key="2">
    <source>
        <dbReference type="Proteomes" id="UP001148662"/>
    </source>
</evidence>
<protein>
    <submittedName>
        <fullName evidence="1">Uncharacterized protein</fullName>
    </submittedName>
</protein>
<comment type="caution">
    <text evidence="1">The sequence shown here is derived from an EMBL/GenBank/DDBJ whole genome shotgun (WGS) entry which is preliminary data.</text>
</comment>